<dbReference type="GO" id="GO:0016779">
    <property type="term" value="F:nucleotidyltransferase activity"/>
    <property type="evidence" value="ECO:0007669"/>
    <property type="project" value="TreeGrafter"/>
</dbReference>
<dbReference type="GO" id="GO:0031123">
    <property type="term" value="P:RNA 3'-end processing"/>
    <property type="evidence" value="ECO:0007669"/>
    <property type="project" value="TreeGrafter"/>
</dbReference>
<dbReference type="Pfam" id="PF22600">
    <property type="entry name" value="MTPAP-like_central"/>
    <property type="match status" value="1"/>
</dbReference>
<feature type="domain" description="S1 motif" evidence="2">
    <location>
        <begin position="784"/>
        <end position="853"/>
    </location>
</feature>
<feature type="region of interest" description="Disordered" evidence="1">
    <location>
        <begin position="1"/>
        <end position="24"/>
    </location>
</feature>
<protein>
    <recommendedName>
        <fullName evidence="2">S1 motif domain-containing protein</fullName>
    </recommendedName>
</protein>
<dbReference type="SMART" id="SM00474">
    <property type="entry name" value="35EXOc"/>
    <property type="match status" value="1"/>
</dbReference>
<evidence type="ECO:0000256" key="1">
    <source>
        <dbReference type="SAM" id="MobiDB-lite"/>
    </source>
</evidence>
<comment type="caution">
    <text evidence="3">The sequence shown here is derived from an EMBL/GenBank/DDBJ whole genome shotgun (WGS) entry which is preliminary data.</text>
</comment>
<accession>A0A6G0XXV3</accession>
<dbReference type="SUPFAM" id="SSF81631">
    <property type="entry name" value="PAP/OAS1 substrate-binding domain"/>
    <property type="match status" value="1"/>
</dbReference>
<dbReference type="GO" id="GO:0003676">
    <property type="term" value="F:nucleic acid binding"/>
    <property type="evidence" value="ECO:0007669"/>
    <property type="project" value="InterPro"/>
</dbReference>
<dbReference type="Gene3D" id="3.30.420.10">
    <property type="entry name" value="Ribonuclease H-like superfamily/Ribonuclease H"/>
    <property type="match status" value="1"/>
</dbReference>
<dbReference type="InterPro" id="IPR002562">
    <property type="entry name" value="3'-5'_exonuclease_dom"/>
</dbReference>
<dbReference type="Proteomes" id="UP000481153">
    <property type="component" value="Unassembled WGS sequence"/>
</dbReference>
<dbReference type="Gene3D" id="1.10.1410.10">
    <property type="match status" value="1"/>
</dbReference>
<dbReference type="CDD" id="cd05402">
    <property type="entry name" value="NT_PAP_TUTase"/>
    <property type="match status" value="1"/>
</dbReference>
<dbReference type="InterPro" id="IPR054708">
    <property type="entry name" value="MTPAP-like_central"/>
</dbReference>
<dbReference type="PROSITE" id="PS50126">
    <property type="entry name" value="S1"/>
    <property type="match status" value="1"/>
</dbReference>
<evidence type="ECO:0000259" key="2">
    <source>
        <dbReference type="PROSITE" id="PS50126"/>
    </source>
</evidence>
<gene>
    <name evidence="3" type="ORF">Ae201684_000366</name>
</gene>
<dbReference type="GO" id="GO:0008408">
    <property type="term" value="F:3'-5' exonuclease activity"/>
    <property type="evidence" value="ECO:0007669"/>
    <property type="project" value="InterPro"/>
</dbReference>
<name>A0A6G0XXV3_9STRA</name>
<dbReference type="InterPro" id="IPR003029">
    <property type="entry name" value="S1_domain"/>
</dbReference>
<evidence type="ECO:0000313" key="4">
    <source>
        <dbReference type="Proteomes" id="UP000481153"/>
    </source>
</evidence>
<dbReference type="SUPFAM" id="SSF81301">
    <property type="entry name" value="Nucleotidyltransferase"/>
    <property type="match status" value="1"/>
</dbReference>
<proteinExistence type="predicted"/>
<feature type="compositionally biased region" description="Basic and acidic residues" evidence="1">
    <location>
        <begin position="1"/>
        <end position="11"/>
    </location>
</feature>
<dbReference type="PANTHER" id="PTHR12271:SF40">
    <property type="entry name" value="POLY(A) RNA POLYMERASE GLD2"/>
    <property type="match status" value="1"/>
</dbReference>
<sequence length="854" mass="96668">MDKCNREDDHGKKKRRKYMSKAERLAKKSSIEHLSEEERLQRIKLLVESSKSEDWDNANRLVVSNATQVAFLSGLLTKEQGRASAHFMKRWNPSPLNNLSKLLEIPALLGVLHLHPSSTASFLNTCADASISLESLYFILHNFVLPWITDEKDAPLQILLHDFTALKWLLVEHALATGQGRHLINQFAHVCRDLQGQALNPWWTRELQESSDAKREQIRQSIENGLRRAWPDAVVHLFGSSMTKLCQPNDDVDLCVLVPSCPVRGADSIDLIVDMNGHLALYFPSESVVVRNARIPLIKLHDPVNNLGVDLCVNNTAALWNSALICAFLRLFPPLEALCQSVREWAKARALVGSSHLLSSYSMVLLVIYFLQSRDLLPFVDVDFDDSIDVTEAAIHAAVARAIDEAHFIPKEVPSLPVLLLDFFIFWATDFSYSTEIASLRRRNLPKEKTTPLLHLEDPIETKRNLGSYLNRDTQRVLRNEMIRVCMLVRQSHQQPPRNLLLHSLSYEQLGVETSYSPDEIVSCLLRQRSPHSHWFTMTGDLVFRERENVVISLITIEAQGRFAIDLALKHKVVGLDCEGISLGRSGKICLISLALGCVVYLFDILESPSLAMILKPLLEDTSVLKVMHDCRKDSDALFHQFGITLTNVFDTQAAHAIVQSQRIKKVKEGMKCLQVSKDFVVPLGNAKHECISFGDMLWQYFSIHESDKHEVKTTMTATTWTTRPLTQQLQHYAAVDVIYLPVLYRVLDRNLMNESRSRLQERVERYLACREWTFSMSSSVQIGQRVQGYLNNITAKAIYVNISPSLVATIPVENTVAEPGTLKEKHIGEAIEVQITSQNEGQIAARFIDSQHD</sequence>
<dbReference type="EMBL" id="VJMJ01000002">
    <property type="protein sequence ID" value="KAF0745339.1"/>
    <property type="molecule type" value="Genomic_DNA"/>
</dbReference>
<dbReference type="SUPFAM" id="SSF53098">
    <property type="entry name" value="Ribonuclease H-like"/>
    <property type="match status" value="1"/>
</dbReference>
<organism evidence="3 4">
    <name type="scientific">Aphanomyces euteiches</name>
    <dbReference type="NCBI Taxonomy" id="100861"/>
    <lineage>
        <taxon>Eukaryota</taxon>
        <taxon>Sar</taxon>
        <taxon>Stramenopiles</taxon>
        <taxon>Oomycota</taxon>
        <taxon>Saprolegniomycetes</taxon>
        <taxon>Saprolegniales</taxon>
        <taxon>Verrucalvaceae</taxon>
        <taxon>Aphanomyces</taxon>
    </lineage>
</organism>
<dbReference type="Pfam" id="PF01612">
    <property type="entry name" value="DNA_pol_A_exo1"/>
    <property type="match status" value="1"/>
</dbReference>
<evidence type="ECO:0000313" key="3">
    <source>
        <dbReference type="EMBL" id="KAF0745339.1"/>
    </source>
</evidence>
<dbReference type="PANTHER" id="PTHR12271">
    <property type="entry name" value="POLY A POLYMERASE CID PAP -RELATED"/>
    <property type="match status" value="1"/>
</dbReference>
<dbReference type="VEuPathDB" id="FungiDB:AeMF1_005260"/>
<dbReference type="InterPro" id="IPR036397">
    <property type="entry name" value="RNaseH_sf"/>
</dbReference>
<dbReference type="AlphaFoldDB" id="A0A6G0XXV3"/>
<dbReference type="InterPro" id="IPR012337">
    <property type="entry name" value="RNaseH-like_sf"/>
</dbReference>
<keyword evidence="4" id="KW-1185">Reference proteome</keyword>
<dbReference type="InterPro" id="IPR043519">
    <property type="entry name" value="NT_sf"/>
</dbReference>
<dbReference type="Gene3D" id="3.30.460.10">
    <property type="entry name" value="Beta Polymerase, domain 2"/>
    <property type="match status" value="1"/>
</dbReference>
<reference evidence="3 4" key="1">
    <citation type="submission" date="2019-07" db="EMBL/GenBank/DDBJ databases">
        <title>Genomics analysis of Aphanomyces spp. identifies a new class of oomycete effector associated with host adaptation.</title>
        <authorList>
            <person name="Gaulin E."/>
        </authorList>
    </citation>
    <scope>NUCLEOTIDE SEQUENCE [LARGE SCALE GENOMIC DNA]</scope>
    <source>
        <strain evidence="3 4">ATCC 201684</strain>
    </source>
</reference>